<feature type="non-terminal residue" evidence="1">
    <location>
        <position position="1"/>
    </location>
</feature>
<dbReference type="Proteomes" id="UP000824120">
    <property type="component" value="Chromosome 1"/>
</dbReference>
<evidence type="ECO:0000313" key="2">
    <source>
        <dbReference type="Proteomes" id="UP000824120"/>
    </source>
</evidence>
<dbReference type="EMBL" id="JACXVP010000001">
    <property type="protein sequence ID" value="KAG5631612.1"/>
    <property type="molecule type" value="Genomic_DNA"/>
</dbReference>
<accession>A0A9J6B4S5</accession>
<reference evidence="1 2" key="1">
    <citation type="submission" date="2020-09" db="EMBL/GenBank/DDBJ databases">
        <title>De no assembly of potato wild relative species, Solanum commersonii.</title>
        <authorList>
            <person name="Cho K."/>
        </authorList>
    </citation>
    <scope>NUCLEOTIDE SEQUENCE [LARGE SCALE GENOMIC DNA]</scope>
    <source>
        <strain evidence="1">LZ3.2</strain>
        <tissue evidence="1">Leaf</tissue>
    </source>
</reference>
<keyword evidence="2" id="KW-1185">Reference proteome</keyword>
<protein>
    <submittedName>
        <fullName evidence="1">Uncharacterized protein</fullName>
    </submittedName>
</protein>
<gene>
    <name evidence="1" type="ORF">H5410_003329</name>
</gene>
<name>A0A9J6B4S5_SOLCO</name>
<organism evidence="1 2">
    <name type="scientific">Solanum commersonii</name>
    <name type="common">Commerson's wild potato</name>
    <name type="synonym">Commerson's nightshade</name>
    <dbReference type="NCBI Taxonomy" id="4109"/>
    <lineage>
        <taxon>Eukaryota</taxon>
        <taxon>Viridiplantae</taxon>
        <taxon>Streptophyta</taxon>
        <taxon>Embryophyta</taxon>
        <taxon>Tracheophyta</taxon>
        <taxon>Spermatophyta</taxon>
        <taxon>Magnoliopsida</taxon>
        <taxon>eudicotyledons</taxon>
        <taxon>Gunneridae</taxon>
        <taxon>Pentapetalae</taxon>
        <taxon>asterids</taxon>
        <taxon>lamiids</taxon>
        <taxon>Solanales</taxon>
        <taxon>Solanaceae</taxon>
        <taxon>Solanoideae</taxon>
        <taxon>Solaneae</taxon>
        <taxon>Solanum</taxon>
    </lineage>
</organism>
<dbReference type="AlphaFoldDB" id="A0A9J6B4S5"/>
<sequence>FKWVFIVFKNLCYEGSLGAVSRDHRHTRRSVLWSSSSPFCFCHQHLYILNHWAVWCCFADLFGDAPTASFHRQLDLFLQGSVHWNIRQDLVHSFSSSKGCLKQCYTRLNHECTHKTQLTNARIHYVLKDSSCDTPLSKILKLTILASNASSSSTKVFKFSHTKNDSIFTHNGLII</sequence>
<proteinExistence type="predicted"/>
<evidence type="ECO:0000313" key="1">
    <source>
        <dbReference type="EMBL" id="KAG5631612.1"/>
    </source>
</evidence>
<comment type="caution">
    <text evidence="1">The sequence shown here is derived from an EMBL/GenBank/DDBJ whole genome shotgun (WGS) entry which is preliminary data.</text>
</comment>